<dbReference type="EMBL" id="QFVR01000013">
    <property type="protein sequence ID" value="PWI25020.1"/>
    <property type="molecule type" value="Genomic_DNA"/>
</dbReference>
<evidence type="ECO:0000313" key="2">
    <source>
        <dbReference type="Proteomes" id="UP000245938"/>
    </source>
</evidence>
<dbReference type="RefSeq" id="WP_109306416.1">
    <property type="nucleotide sequence ID" value="NZ_BJUF01000004.1"/>
</dbReference>
<proteinExistence type="predicted"/>
<protein>
    <submittedName>
        <fullName evidence="1">Uncharacterized protein</fullName>
    </submittedName>
</protein>
<name>A0A2U3AKF7_9BACL</name>
<dbReference type="OrthoDB" id="3880382at2"/>
<dbReference type="AlphaFoldDB" id="A0A2U3AKF7"/>
<gene>
    <name evidence="1" type="ORF">DEX24_10630</name>
</gene>
<sequence length="1070" mass="122625">MNSKPQLNLYDAKDCFYDVVIDENLFLITQYFPKQNCVIVSYLDEQKILKGANELQMVRQKIQETYAEIEGLIVRFENLQKPKTVTDDKGEIEGTLITFIKRYRMATKENFLNAEVQSMNGYYPVKDTDYNFHPNDFGRMFNYGSKDYALTVLAYFCNRLSINLLNQTIQENGKLVSNDLLRSKFESGLIDMNDLALPTTKEIKQFSNELTKLDYMPSKLWQTDADIIRKGWLLTNRFIDVARLNEKQSRTPLNRLVAQLGLNINANTIFVGTSLENINDVANVILASIENNLHTLTLFQHPVYQSNYKIKMNLLKNYPVTIYEPKEGSSIEANVQPNSVKSDRLTVDSTSSKLVSAIIAPYKKLTDKPAVSLMYPSEKVANELGIEPFDVLEDSMAWAIENIPNGQQAFQPIYDFYSAIRGCNVNDELVNDYPKINLKAHQLQHNTNWFYRLNEVDPQTNEAKMSSCMVSFSVGGIHGQEINMDVLESTLQKHESINNVIHQLNSMNQQQIALIYRENPTVNIFTNKEIRKLILADVTYKEAPMAIRTFINSDADIRNPASVQWLKLDEPSEELPYEEYRVQKAFYDKLQELAYESAYEKYRENGTVLVLQRVEQAERYQIELLPHAFEYKDVSVASFVKKVAEQYIVTPLLTTNIEEILFTKDKTGYKLRKEFRFVSDSSVQHQDFKSYYATLMSRLSTFDTDAYHPYQDIIQNKLNAERSIEVAIEQGNISILEELNLERESYKLLLNAASGEADTKNASNIRKNNEILSMRIIGQLLSWRIGQALTLHGAKVVSTNTDGLYTSNISEDLNRSVLEQVLKSLHIDIEPETIDRFISKDSNNRLEIQSGDIVEAKGSDLSSYQGASVTRNTSLPTVIDTVVAKYLAEQPNASNEAFDEEYARTLFERILAENDESTILHMFQWIVNGNPKLERYPYTYKVQRLGSSWHIVEGSEKLLQQTNRVYLVKSGSTSDVIALATLKYKKQPQSQSSRAVESLLKNAGYPVETRGQQEVSSLKIDRMPENQSVMIDNQSVFHTNKAQQIIKSLDINSYLELVRQRIEKSWLNHS</sequence>
<comment type="caution">
    <text evidence="1">The sequence shown here is derived from an EMBL/GenBank/DDBJ whole genome shotgun (WGS) entry which is preliminary data.</text>
</comment>
<accession>A0A2U3AKF7</accession>
<keyword evidence="2" id="KW-1185">Reference proteome</keyword>
<reference evidence="1 2" key="1">
    <citation type="submission" date="2018-05" db="EMBL/GenBank/DDBJ databases">
        <title>Kurthia sibirica genome sequence.</title>
        <authorList>
            <person name="Maclea K.S."/>
            <person name="Goen A.E."/>
        </authorList>
    </citation>
    <scope>NUCLEOTIDE SEQUENCE [LARGE SCALE GENOMIC DNA]</scope>
    <source>
        <strain evidence="1 2">ATCC 49154</strain>
    </source>
</reference>
<dbReference type="Proteomes" id="UP000245938">
    <property type="component" value="Unassembled WGS sequence"/>
</dbReference>
<organism evidence="1 2">
    <name type="scientific">Kurthia sibirica</name>
    <dbReference type="NCBI Taxonomy" id="202750"/>
    <lineage>
        <taxon>Bacteria</taxon>
        <taxon>Bacillati</taxon>
        <taxon>Bacillota</taxon>
        <taxon>Bacilli</taxon>
        <taxon>Bacillales</taxon>
        <taxon>Caryophanaceae</taxon>
        <taxon>Kurthia</taxon>
    </lineage>
</organism>
<evidence type="ECO:0000313" key="1">
    <source>
        <dbReference type="EMBL" id="PWI25020.1"/>
    </source>
</evidence>